<dbReference type="RefSeq" id="WP_146175034.1">
    <property type="nucleotide sequence ID" value="NZ_PVTF01000013.1"/>
</dbReference>
<reference evidence="2 3" key="1">
    <citation type="submission" date="2018-03" db="EMBL/GenBank/DDBJ databases">
        <title>Genomic Encyclopedia of Archaeal and Bacterial Type Strains, Phase II (KMG-II): from individual species to whole genera.</title>
        <authorList>
            <person name="Goeker M."/>
        </authorList>
    </citation>
    <scope>NUCLEOTIDE SEQUENCE [LARGE SCALE GENOMIC DNA]</scope>
    <source>
        <strain evidence="2 3">DSM 44720</strain>
    </source>
</reference>
<dbReference type="InterPro" id="IPR000073">
    <property type="entry name" value="AB_hydrolase_1"/>
</dbReference>
<dbReference type="EMBL" id="PVTF01000013">
    <property type="protein sequence ID" value="PRY35709.1"/>
    <property type="molecule type" value="Genomic_DNA"/>
</dbReference>
<dbReference type="Pfam" id="PF12697">
    <property type="entry name" value="Abhydrolase_6"/>
    <property type="match status" value="1"/>
</dbReference>
<dbReference type="SUPFAM" id="SSF53474">
    <property type="entry name" value="alpha/beta-Hydrolases"/>
    <property type="match status" value="1"/>
</dbReference>
<organism evidence="2 3">
    <name type="scientific">Umezawaea tangerina</name>
    <dbReference type="NCBI Taxonomy" id="84725"/>
    <lineage>
        <taxon>Bacteria</taxon>
        <taxon>Bacillati</taxon>
        <taxon>Actinomycetota</taxon>
        <taxon>Actinomycetes</taxon>
        <taxon>Pseudonocardiales</taxon>
        <taxon>Pseudonocardiaceae</taxon>
        <taxon>Umezawaea</taxon>
    </lineage>
</organism>
<dbReference type="GO" id="GO:0003824">
    <property type="term" value="F:catalytic activity"/>
    <property type="evidence" value="ECO:0007669"/>
    <property type="project" value="UniProtKB-ARBA"/>
</dbReference>
<accession>A0A2T0SQM3</accession>
<dbReference type="PANTHER" id="PTHR43194">
    <property type="entry name" value="HYDROLASE ALPHA/BETA FOLD FAMILY"/>
    <property type="match status" value="1"/>
</dbReference>
<dbReference type="PANTHER" id="PTHR43194:SF2">
    <property type="entry name" value="PEROXISOMAL MEMBRANE PROTEIN LPX1"/>
    <property type="match status" value="1"/>
</dbReference>
<gene>
    <name evidence="2" type="ORF">CLV43_113136</name>
</gene>
<dbReference type="InterPro" id="IPR029058">
    <property type="entry name" value="AB_hydrolase_fold"/>
</dbReference>
<dbReference type="OrthoDB" id="2987348at2"/>
<evidence type="ECO:0000313" key="3">
    <source>
        <dbReference type="Proteomes" id="UP000239494"/>
    </source>
</evidence>
<evidence type="ECO:0000259" key="1">
    <source>
        <dbReference type="Pfam" id="PF12697"/>
    </source>
</evidence>
<dbReference type="Gene3D" id="3.40.50.1820">
    <property type="entry name" value="alpha/beta hydrolase"/>
    <property type="match status" value="1"/>
</dbReference>
<proteinExistence type="predicted"/>
<feature type="domain" description="AB hydrolase-1" evidence="1">
    <location>
        <begin position="4"/>
        <end position="211"/>
    </location>
</feature>
<evidence type="ECO:0000313" key="2">
    <source>
        <dbReference type="EMBL" id="PRY35709.1"/>
    </source>
</evidence>
<keyword evidence="3" id="KW-1185">Reference proteome</keyword>
<protein>
    <submittedName>
        <fullName evidence="2">Pimeloyl-ACP methyl ester carboxylesterase</fullName>
    </submittedName>
</protein>
<dbReference type="AlphaFoldDB" id="A0A2T0SQM3"/>
<sequence length="219" mass="23381">MSELVCLHAAGSGPDTWTTVAPVLGALGHRVHCPPLLGHHAADRRPTYPLDAFRDAVLHDLDRRGLDRVTLVGHSLGAFVATTVAAGAPDRVDRLVLEEMPVPPRDGADGPPSRRRIPAVAHALAGFLGRGRVDPAVVREVVAELREPRPRWWEGLASVTAPTLLLAGGPKSHLDQSRHDLVARAIPDATVVRLDTGHRVHSTAPEAWLAATTPFLATP</sequence>
<comment type="caution">
    <text evidence="2">The sequence shown here is derived from an EMBL/GenBank/DDBJ whole genome shotgun (WGS) entry which is preliminary data.</text>
</comment>
<dbReference type="Proteomes" id="UP000239494">
    <property type="component" value="Unassembled WGS sequence"/>
</dbReference>
<name>A0A2T0SQM3_9PSEU</name>
<dbReference type="InterPro" id="IPR050228">
    <property type="entry name" value="Carboxylesterase_BioH"/>
</dbReference>